<accession>A0ABM9EC12</accession>
<name>A0ABM9EC12_9HYPH</name>
<reference evidence="1 2" key="1">
    <citation type="submission" date="2022-03" db="EMBL/GenBank/DDBJ databases">
        <authorList>
            <person name="Brunel B."/>
        </authorList>
    </citation>
    <scope>NUCLEOTIDE SEQUENCE [LARGE SCALE GENOMIC DNA]</scope>
    <source>
        <strain evidence="1">STM5069sample</strain>
    </source>
</reference>
<comment type="caution">
    <text evidence="1">The sequence shown here is derived from an EMBL/GenBank/DDBJ whole genome shotgun (WGS) entry which is preliminary data.</text>
</comment>
<proteinExistence type="predicted"/>
<sequence>MMVVQCSGGAESNTILFRGNGQSGGHSDRWYDRTNPDPPCPSAEVTAWILGSALRFASLRPRMTKDERFSALPIAELGAGPVFLALDILHHGLAAAHALGLLVVGIARRAEQMPALVQRRRHLVAEAGIVRAGQKAVEFHFSFLW</sequence>
<evidence type="ECO:0000313" key="2">
    <source>
        <dbReference type="Proteomes" id="UP001153050"/>
    </source>
</evidence>
<dbReference type="EMBL" id="CAKXZT010000151">
    <property type="protein sequence ID" value="CAH2406821.1"/>
    <property type="molecule type" value="Genomic_DNA"/>
</dbReference>
<protein>
    <submittedName>
        <fullName evidence="1">Uncharacterized protein</fullName>
    </submittedName>
</protein>
<keyword evidence="2" id="KW-1185">Reference proteome</keyword>
<organism evidence="1 2">
    <name type="scientific">Mesorhizobium escarrei</name>
    <dbReference type="NCBI Taxonomy" id="666018"/>
    <lineage>
        <taxon>Bacteria</taxon>
        <taxon>Pseudomonadati</taxon>
        <taxon>Pseudomonadota</taxon>
        <taxon>Alphaproteobacteria</taxon>
        <taxon>Hyphomicrobiales</taxon>
        <taxon>Phyllobacteriaceae</taxon>
        <taxon>Mesorhizobium</taxon>
    </lineage>
</organism>
<dbReference type="Proteomes" id="UP001153050">
    <property type="component" value="Unassembled WGS sequence"/>
</dbReference>
<gene>
    <name evidence="1" type="ORF">MES5069_540021</name>
</gene>
<evidence type="ECO:0000313" key="1">
    <source>
        <dbReference type="EMBL" id="CAH2406821.1"/>
    </source>
</evidence>